<reference evidence="2" key="2">
    <citation type="submission" date="2025-08" db="UniProtKB">
        <authorList>
            <consortium name="RefSeq"/>
        </authorList>
    </citation>
    <scope>IDENTIFICATION</scope>
</reference>
<sequence length="60" mass="6725">MRHGMDMGHMQGSDHSQEINDHNPAAHGMTFEFVPWNGTELWMEEGEGKGREGKGWAGLD</sequence>
<feature type="region of interest" description="Disordered" evidence="1">
    <location>
        <begin position="1"/>
        <end position="23"/>
    </location>
</feature>
<protein>
    <submittedName>
        <fullName evidence="2">Uncharacterized protein</fullName>
    </submittedName>
</protein>
<reference evidence="2" key="1">
    <citation type="submission" date="2025-02" db="EMBL/GenBank/DDBJ databases">
        <authorList>
            <consortium name="NCBI Genome Project"/>
        </authorList>
    </citation>
    <scope>NUCLEOTIDE SEQUENCE</scope>
</reference>
<dbReference type="AlphaFoldDB" id="A0AAJ8DZN2"/>
<accession>A0AAJ8DZN2</accession>
<proteinExistence type="predicted"/>
<dbReference type="GeneID" id="84592122"/>
<dbReference type="VEuPathDB" id="FungiDB:An10g01060"/>
<evidence type="ECO:0000256" key="1">
    <source>
        <dbReference type="SAM" id="MobiDB-lite"/>
    </source>
</evidence>
<name>A0AAJ8DZN2_ASPNG</name>
<gene>
    <name evidence="2" type="ORF">An10g01060</name>
</gene>
<organism evidence="2">
    <name type="scientific">Aspergillus niger</name>
    <dbReference type="NCBI Taxonomy" id="5061"/>
    <lineage>
        <taxon>Eukaryota</taxon>
        <taxon>Fungi</taxon>
        <taxon>Dikarya</taxon>
        <taxon>Ascomycota</taxon>
        <taxon>Pezizomycotina</taxon>
        <taxon>Eurotiomycetes</taxon>
        <taxon>Eurotiomycetidae</taxon>
        <taxon>Eurotiales</taxon>
        <taxon>Aspergillaceae</taxon>
        <taxon>Aspergillus</taxon>
        <taxon>Aspergillus subgen. Circumdati</taxon>
    </lineage>
</organism>
<dbReference type="KEGG" id="ang:An10g01060"/>
<evidence type="ECO:0000313" key="2">
    <source>
        <dbReference type="RefSeq" id="XP_059601519.1"/>
    </source>
</evidence>
<dbReference type="RefSeq" id="XP_059601519.1">
    <property type="nucleotide sequence ID" value="XM_059749980.1"/>
</dbReference>